<evidence type="ECO:0000256" key="5">
    <source>
        <dbReference type="SAM" id="SignalP"/>
    </source>
</evidence>
<comment type="cofactor">
    <cofactor evidence="1">
        <name>Ca(2+)</name>
        <dbReference type="ChEBI" id="CHEBI:29108"/>
    </cofactor>
</comment>
<dbReference type="SUPFAM" id="SSF51445">
    <property type="entry name" value="(Trans)glycosidases"/>
    <property type="match status" value="1"/>
</dbReference>
<reference evidence="7 8" key="1">
    <citation type="submission" date="2016-10" db="EMBL/GenBank/DDBJ databases">
        <authorList>
            <person name="de Groot N.N."/>
        </authorList>
    </citation>
    <scope>NUCLEOTIDE SEQUENCE [LARGE SCALE GENOMIC DNA]</scope>
    <source>
        <strain evidence="7 8">CGMCC 1.7727</strain>
    </source>
</reference>
<dbReference type="Pfam" id="PF22026">
    <property type="entry name" value="Alpha-amylase_C_2"/>
    <property type="match status" value="1"/>
</dbReference>
<sequence>MDIDSKRGRFMNKIKKGAVAAIVCFILMIPAIPLHAADQLDERIYYILVDRFVNGNNENDHNINVEDPEAYHGGDIAGIIDKLPEIKQKGFSAINLSPIMVSESYHGFDTTDHQLIDEQFGTMEDLKELVEQAHEQDIKVILDFVISQVSSSHPFASAEQVGGYFDQSLSKLEITSESTSYINDAIKLWVEEAGVDGIHVYADEPENGELIDRITENLQDQAFVITEGTDRSGIAMNHDFQQEAVNLLSNPGESLEPLFDQEYAFTANGINYMESVLTSRFAFEAVREGYHPVTRWKLASTLLYTLPGSSLFYQGGEVPMDNGQAEPDHRMAELNKEDEEIIQHLEKLSQIRESSQALSEGELELVGQAGAMTVFKRTSAEETMYIAVNNDTKTQVVPVEDIDSDMQLTGLLEDDIVRRQDDGTYRIALERETSNIFIVEENKGINWFFITMMVIIFGGFVAFITALNIKVKHRTK</sequence>
<dbReference type="PANTHER" id="PTHR10357:SF215">
    <property type="entry name" value="ALPHA-AMYLASE 1"/>
    <property type="match status" value="1"/>
</dbReference>
<feature type="signal peptide" evidence="5">
    <location>
        <begin position="1"/>
        <end position="36"/>
    </location>
</feature>
<evidence type="ECO:0000256" key="4">
    <source>
        <dbReference type="SAM" id="Phobius"/>
    </source>
</evidence>
<dbReference type="InterPro" id="IPR013780">
    <property type="entry name" value="Glyco_hydro_b"/>
</dbReference>
<dbReference type="AlphaFoldDB" id="A0A1H9SNI4"/>
<gene>
    <name evidence="7" type="ORF">SAMN04487944_11199</name>
</gene>
<evidence type="ECO:0000256" key="2">
    <source>
        <dbReference type="ARBA" id="ARBA00022723"/>
    </source>
</evidence>
<dbReference type="EMBL" id="FOGL01000011">
    <property type="protein sequence ID" value="SER86305.1"/>
    <property type="molecule type" value="Genomic_DNA"/>
</dbReference>
<dbReference type="GO" id="GO:0005975">
    <property type="term" value="P:carbohydrate metabolic process"/>
    <property type="evidence" value="ECO:0007669"/>
    <property type="project" value="InterPro"/>
</dbReference>
<evidence type="ECO:0000313" key="7">
    <source>
        <dbReference type="EMBL" id="SER86305.1"/>
    </source>
</evidence>
<dbReference type="SUPFAM" id="SSF51011">
    <property type="entry name" value="Glycosyl hydrolase domain"/>
    <property type="match status" value="1"/>
</dbReference>
<feature type="transmembrane region" description="Helical" evidence="4">
    <location>
        <begin position="447"/>
        <end position="469"/>
    </location>
</feature>
<evidence type="ECO:0000259" key="6">
    <source>
        <dbReference type="SMART" id="SM00642"/>
    </source>
</evidence>
<evidence type="ECO:0000256" key="1">
    <source>
        <dbReference type="ARBA" id="ARBA00001913"/>
    </source>
</evidence>
<dbReference type="STRING" id="531814.SAMN04487944_11199"/>
<dbReference type="InterPro" id="IPR017853">
    <property type="entry name" value="GH"/>
</dbReference>
<dbReference type="Gene3D" id="2.60.40.1180">
    <property type="entry name" value="Golgi alpha-mannosidase II"/>
    <property type="match status" value="1"/>
</dbReference>
<dbReference type="Proteomes" id="UP000199687">
    <property type="component" value="Unassembled WGS sequence"/>
</dbReference>
<protein>
    <submittedName>
        <fullName evidence="7">Alpha-amylase</fullName>
    </submittedName>
</protein>
<dbReference type="OrthoDB" id="9805159at2"/>
<feature type="chain" id="PRO_5011525961" evidence="5">
    <location>
        <begin position="37"/>
        <end position="476"/>
    </location>
</feature>
<dbReference type="Pfam" id="PF00128">
    <property type="entry name" value="Alpha-amylase"/>
    <property type="match status" value="1"/>
</dbReference>
<accession>A0A1H9SNI4</accession>
<keyword evidence="4" id="KW-0472">Membrane</keyword>
<name>A0A1H9SNI4_9BACI</name>
<keyword evidence="3 5" id="KW-0732">Signal</keyword>
<dbReference type="GO" id="GO:0046872">
    <property type="term" value="F:metal ion binding"/>
    <property type="evidence" value="ECO:0007669"/>
    <property type="project" value="UniProtKB-KW"/>
</dbReference>
<organism evidence="7 8">
    <name type="scientific">Gracilibacillus ureilyticus</name>
    <dbReference type="NCBI Taxonomy" id="531814"/>
    <lineage>
        <taxon>Bacteria</taxon>
        <taxon>Bacillati</taxon>
        <taxon>Bacillota</taxon>
        <taxon>Bacilli</taxon>
        <taxon>Bacillales</taxon>
        <taxon>Bacillaceae</taxon>
        <taxon>Gracilibacillus</taxon>
    </lineage>
</organism>
<keyword evidence="4" id="KW-0812">Transmembrane</keyword>
<dbReference type="InterPro" id="IPR054174">
    <property type="entry name" value="Alpha-amylase-like_C"/>
</dbReference>
<feature type="domain" description="Glycosyl hydrolase family 13 catalytic" evidence="6">
    <location>
        <begin position="46"/>
        <end position="352"/>
    </location>
</feature>
<keyword evidence="8" id="KW-1185">Reference proteome</keyword>
<keyword evidence="4" id="KW-1133">Transmembrane helix</keyword>
<dbReference type="InterPro" id="IPR006047">
    <property type="entry name" value="GH13_cat_dom"/>
</dbReference>
<evidence type="ECO:0000256" key="3">
    <source>
        <dbReference type="ARBA" id="ARBA00022729"/>
    </source>
</evidence>
<dbReference type="SMART" id="SM00642">
    <property type="entry name" value="Aamy"/>
    <property type="match status" value="1"/>
</dbReference>
<dbReference type="Gene3D" id="3.20.20.80">
    <property type="entry name" value="Glycosidases"/>
    <property type="match status" value="1"/>
</dbReference>
<keyword evidence="2" id="KW-0479">Metal-binding</keyword>
<proteinExistence type="predicted"/>
<evidence type="ECO:0000313" key="8">
    <source>
        <dbReference type="Proteomes" id="UP000199687"/>
    </source>
</evidence>
<dbReference type="PANTHER" id="PTHR10357">
    <property type="entry name" value="ALPHA-AMYLASE FAMILY MEMBER"/>
    <property type="match status" value="1"/>
</dbReference>